<dbReference type="Gene3D" id="3.40.50.1240">
    <property type="entry name" value="Phosphoglycerate mutase-like"/>
    <property type="match status" value="1"/>
</dbReference>
<comment type="caution">
    <text evidence="2">The sequence shown here is derived from an EMBL/GenBank/DDBJ whole genome shotgun (WGS) entry which is preliminary data.</text>
</comment>
<dbReference type="OrthoDB" id="9810154at2"/>
<dbReference type="InterPro" id="IPR029033">
    <property type="entry name" value="His_PPase_superfam"/>
</dbReference>
<gene>
    <name evidence="2" type="ORF">CLV98_102164</name>
</gene>
<dbReference type="AlphaFoldDB" id="A0A316APA7"/>
<dbReference type="PANTHER" id="PTHR47623">
    <property type="entry name" value="OS09G0287300 PROTEIN"/>
    <property type="match status" value="1"/>
</dbReference>
<dbReference type="RefSeq" id="WP_109673226.1">
    <property type="nucleotide sequence ID" value="NZ_QGDT01000002.1"/>
</dbReference>
<dbReference type="Proteomes" id="UP000245880">
    <property type="component" value="Unassembled WGS sequence"/>
</dbReference>
<dbReference type="EMBL" id="QGDT01000002">
    <property type="protein sequence ID" value="PWJ59331.1"/>
    <property type="molecule type" value="Genomic_DNA"/>
</dbReference>
<evidence type="ECO:0000256" key="1">
    <source>
        <dbReference type="PIRSR" id="PIRSR613078-2"/>
    </source>
</evidence>
<reference evidence="2 3" key="1">
    <citation type="submission" date="2018-03" db="EMBL/GenBank/DDBJ databases">
        <title>Genomic Encyclopedia of Archaeal and Bacterial Type Strains, Phase II (KMG-II): from individual species to whole genera.</title>
        <authorList>
            <person name="Goeker M."/>
        </authorList>
    </citation>
    <scope>NUCLEOTIDE SEQUENCE [LARGE SCALE GENOMIC DNA]</scope>
    <source>
        <strain evidence="2 3">DSM 100346</strain>
    </source>
</reference>
<evidence type="ECO:0000313" key="3">
    <source>
        <dbReference type="Proteomes" id="UP000245880"/>
    </source>
</evidence>
<accession>A0A316APA7</accession>
<evidence type="ECO:0000313" key="2">
    <source>
        <dbReference type="EMBL" id="PWJ59331.1"/>
    </source>
</evidence>
<keyword evidence="3" id="KW-1185">Reference proteome</keyword>
<dbReference type="Pfam" id="PF00300">
    <property type="entry name" value="His_Phos_1"/>
    <property type="match status" value="1"/>
</dbReference>
<sequence>MTKTLILVRHATAEDASLTRSDFDRRLVEKGKEESQTMAHWLMDLGYRPEVYMSSSAARALQTAELIAQVIGADSRAIIQDRDIYDAGSRGYLHALNETPEPATSLLLVGHNPDISFFADYLSPGHIGSMKKAGIVILEFEVATWAEISYSSGNFKIYMTPKQLREGL</sequence>
<dbReference type="SUPFAM" id="SSF53254">
    <property type="entry name" value="Phosphoglycerate mutase-like"/>
    <property type="match status" value="1"/>
</dbReference>
<protein>
    <submittedName>
        <fullName evidence="2">Phosphohistidine phosphatase</fullName>
    </submittedName>
</protein>
<dbReference type="SMART" id="SM00855">
    <property type="entry name" value="PGAM"/>
    <property type="match status" value="1"/>
</dbReference>
<feature type="binding site" evidence="1">
    <location>
        <position position="59"/>
    </location>
    <ligand>
        <name>substrate</name>
    </ligand>
</feature>
<name>A0A316APA7_9BACT</name>
<dbReference type="CDD" id="cd07067">
    <property type="entry name" value="HP_PGM_like"/>
    <property type="match status" value="1"/>
</dbReference>
<proteinExistence type="predicted"/>
<dbReference type="InterPro" id="IPR013078">
    <property type="entry name" value="His_Pase_superF_clade-1"/>
</dbReference>
<organism evidence="2 3">
    <name type="scientific">Dyadobacter jejuensis</name>
    <dbReference type="NCBI Taxonomy" id="1082580"/>
    <lineage>
        <taxon>Bacteria</taxon>
        <taxon>Pseudomonadati</taxon>
        <taxon>Bacteroidota</taxon>
        <taxon>Cytophagia</taxon>
        <taxon>Cytophagales</taxon>
        <taxon>Spirosomataceae</taxon>
        <taxon>Dyadobacter</taxon>
    </lineage>
</organism>
<dbReference type="PANTHER" id="PTHR47623:SF1">
    <property type="entry name" value="OS09G0287300 PROTEIN"/>
    <property type="match status" value="1"/>
</dbReference>